<dbReference type="InterPro" id="IPR001268">
    <property type="entry name" value="NADH_UbQ_OxRdtase_30kDa_su"/>
</dbReference>
<dbReference type="InterPro" id="IPR037232">
    <property type="entry name" value="NADH_quin_OxRdtase_su_C/D-like"/>
</dbReference>
<dbReference type="PANTHER" id="PTHR10884">
    <property type="entry name" value="NADH DEHYDROGENASE UBIQUINONE IRON-SULFUR PROTEIN 3"/>
    <property type="match status" value="1"/>
</dbReference>
<dbReference type="HAMAP" id="MF_01357">
    <property type="entry name" value="NDH1_NuoC"/>
    <property type="match status" value="1"/>
</dbReference>
<geneLocation type="mitochondrion" evidence="4"/>
<evidence type="ECO:0000313" key="4">
    <source>
        <dbReference type="EMBL" id="QTI83174.1"/>
    </source>
</evidence>
<protein>
    <submittedName>
        <fullName evidence="4">NADH dehydrogenase subunit 9</fullName>
    </submittedName>
</protein>
<dbReference type="EMBL" id="MW417226">
    <property type="protein sequence ID" value="QTI83174.1"/>
    <property type="molecule type" value="Genomic_DNA"/>
</dbReference>
<evidence type="ECO:0000256" key="1">
    <source>
        <dbReference type="ARBA" id="ARBA00007569"/>
    </source>
</evidence>
<dbReference type="GO" id="GO:0008137">
    <property type="term" value="F:NADH dehydrogenase (ubiquinone) activity"/>
    <property type="evidence" value="ECO:0007669"/>
    <property type="project" value="InterPro"/>
</dbReference>
<organism evidence="4">
    <name type="scientific">Minutocellus polymorphus</name>
    <dbReference type="NCBI Taxonomy" id="265543"/>
    <lineage>
        <taxon>Eukaryota</taxon>
        <taxon>Sar</taxon>
        <taxon>Stramenopiles</taxon>
        <taxon>Ochrophyta</taxon>
        <taxon>Bacillariophyta</taxon>
        <taxon>Mediophyceae</taxon>
        <taxon>Cymatosirophycidae</taxon>
        <taxon>Cymatosirales</taxon>
        <taxon>Cymatosiraceae</taxon>
        <taxon>Minutocellus</taxon>
    </lineage>
</organism>
<sequence>MNQQLVIANLRNLLKVCPLEKVQVFNEDLILVVKPNVLLDVLLFFKYHILYQFEVLTCISGVDYPMNKYRFKLVYELLSIRYNFRLRIKTFAHELMSIDSCDNLFLSGGWYECEIWDMFGVFFQNHSNLKRILTDYGFEGYPLRKDFPLSGFIEMRYHETQKRVINESIELSQEYRTFTFLSPWESQKI</sequence>
<reference evidence="4" key="1">
    <citation type="submission" date="2020-12" db="EMBL/GenBank/DDBJ databases">
        <authorList>
            <person name="Xu Q."/>
            <person name="Chen N."/>
        </authorList>
    </citation>
    <scope>NUCLEOTIDE SEQUENCE</scope>
    <source>
        <strain evidence="4">CNS00095</strain>
    </source>
</reference>
<dbReference type="Pfam" id="PF00329">
    <property type="entry name" value="Complex1_30kDa"/>
    <property type="match status" value="1"/>
</dbReference>
<comment type="similarity">
    <text evidence="1">Belongs to the complex I 30 kDa subunit family.</text>
</comment>
<dbReference type="GO" id="GO:0016651">
    <property type="term" value="F:oxidoreductase activity, acting on NAD(P)H"/>
    <property type="evidence" value="ECO:0007669"/>
    <property type="project" value="InterPro"/>
</dbReference>
<dbReference type="GeneID" id="69241724"/>
<feature type="domain" description="NADH:ubiquinone oxidoreductase 30kDa subunit" evidence="3">
    <location>
        <begin position="32"/>
        <end position="151"/>
    </location>
</feature>
<accession>A0A8A6KHK1</accession>
<dbReference type="SUPFAM" id="SSF143243">
    <property type="entry name" value="Nqo5-like"/>
    <property type="match status" value="1"/>
</dbReference>
<keyword evidence="2" id="KW-0813">Transport</keyword>
<dbReference type="AlphaFoldDB" id="A0A8A6KHK1"/>
<dbReference type="PANTHER" id="PTHR10884:SF14">
    <property type="entry name" value="NADH DEHYDROGENASE [UBIQUINONE] IRON-SULFUR PROTEIN 3, MITOCHONDRIAL"/>
    <property type="match status" value="1"/>
</dbReference>
<proteinExistence type="inferred from homology"/>
<gene>
    <name evidence="4" type="primary">nad9</name>
</gene>
<dbReference type="InterPro" id="IPR010218">
    <property type="entry name" value="NADH_DH_suC"/>
</dbReference>
<name>A0A8A6KHK1_9STRA</name>
<dbReference type="Gene3D" id="3.30.460.80">
    <property type="entry name" value="NADH:ubiquinone oxidoreductase, 30kDa subunit"/>
    <property type="match status" value="1"/>
</dbReference>
<keyword evidence="4" id="KW-0496">Mitochondrion</keyword>
<evidence type="ECO:0000259" key="3">
    <source>
        <dbReference type="Pfam" id="PF00329"/>
    </source>
</evidence>
<evidence type="ECO:0000256" key="2">
    <source>
        <dbReference type="ARBA" id="ARBA00022448"/>
    </source>
</evidence>
<dbReference type="RefSeq" id="YP_010242173.1">
    <property type="nucleotide sequence ID" value="NC_059933.1"/>
</dbReference>